<dbReference type="PANTHER" id="PTHR10773">
    <property type="entry name" value="DNA-DIRECTED RNA POLYMERASES I, II, AND III SUBUNIT RPABC2"/>
    <property type="match status" value="1"/>
</dbReference>
<protein>
    <submittedName>
        <fullName evidence="1">Uncharacterized protein</fullName>
    </submittedName>
</protein>
<evidence type="ECO:0000313" key="1">
    <source>
        <dbReference type="EMBL" id="KAJ8886388.1"/>
    </source>
</evidence>
<keyword evidence="2" id="KW-1185">Reference proteome</keyword>
<name>A0ABQ9HR91_9NEOP</name>
<sequence>MADKTKLSSSVTMETCMCEGILSDSCDVYRTDDSVKDPDYIARDGYEVSSVKIGLQDNLNRQMDKAPEDVVHTFSDGEDEFCSRRKSRRKKGEEIANLYEHYITHYNMINKCDPVSEYKYRRIFTGNYNISLKPPKSDTCPTCDDLNNKTLATKDDEEKCQKYKVEKELNLRKAEKGQKNIQIQTVQASNDSKYHVITFDLQQALPPPPNISTRPDFYKRKMWTYNLGIHDCGIGVGHFYVCNETVANRGSEEILSCLKSILMATIFMETL</sequence>
<comment type="caution">
    <text evidence="1">The sequence shown here is derived from an EMBL/GenBank/DDBJ whole genome shotgun (WGS) entry which is preliminary data.</text>
</comment>
<organism evidence="1 2">
    <name type="scientific">Dryococelus australis</name>
    <dbReference type="NCBI Taxonomy" id="614101"/>
    <lineage>
        <taxon>Eukaryota</taxon>
        <taxon>Metazoa</taxon>
        <taxon>Ecdysozoa</taxon>
        <taxon>Arthropoda</taxon>
        <taxon>Hexapoda</taxon>
        <taxon>Insecta</taxon>
        <taxon>Pterygota</taxon>
        <taxon>Neoptera</taxon>
        <taxon>Polyneoptera</taxon>
        <taxon>Phasmatodea</taxon>
        <taxon>Verophasmatodea</taxon>
        <taxon>Anareolatae</taxon>
        <taxon>Phasmatidae</taxon>
        <taxon>Eurycanthinae</taxon>
        <taxon>Dryococelus</taxon>
    </lineage>
</organism>
<dbReference type="PANTHER" id="PTHR10773:SF19">
    <property type="match status" value="1"/>
</dbReference>
<dbReference type="Proteomes" id="UP001159363">
    <property type="component" value="Chromosome X"/>
</dbReference>
<proteinExistence type="predicted"/>
<reference evidence="1 2" key="1">
    <citation type="submission" date="2023-02" db="EMBL/GenBank/DDBJ databases">
        <title>LHISI_Scaffold_Assembly.</title>
        <authorList>
            <person name="Stuart O.P."/>
            <person name="Cleave R."/>
            <person name="Magrath M.J.L."/>
            <person name="Mikheyev A.S."/>
        </authorList>
    </citation>
    <scope>NUCLEOTIDE SEQUENCE [LARGE SCALE GENOMIC DNA]</scope>
    <source>
        <strain evidence="1">Daus_M_001</strain>
        <tissue evidence="1">Leg muscle</tissue>
    </source>
</reference>
<evidence type="ECO:0000313" key="2">
    <source>
        <dbReference type="Proteomes" id="UP001159363"/>
    </source>
</evidence>
<accession>A0ABQ9HR91</accession>
<dbReference type="EMBL" id="JARBHB010000004">
    <property type="protein sequence ID" value="KAJ8886388.1"/>
    <property type="molecule type" value="Genomic_DNA"/>
</dbReference>
<gene>
    <name evidence="1" type="ORF">PR048_012599</name>
</gene>